<keyword evidence="2" id="KW-0813">Transport</keyword>
<feature type="transmembrane region" description="Helical" evidence="8">
    <location>
        <begin position="37"/>
        <end position="60"/>
    </location>
</feature>
<dbReference type="InterPro" id="IPR004841">
    <property type="entry name" value="AA-permease/SLC12A_dom"/>
</dbReference>
<evidence type="ECO:0000256" key="8">
    <source>
        <dbReference type="SAM" id="Phobius"/>
    </source>
</evidence>
<dbReference type="FunFam" id="1.20.1740.10:FF:000001">
    <property type="entry name" value="Amino acid permease"/>
    <property type="match status" value="1"/>
</dbReference>
<feature type="transmembrane region" description="Helical" evidence="8">
    <location>
        <begin position="271"/>
        <end position="293"/>
    </location>
</feature>
<dbReference type="PANTHER" id="PTHR43495">
    <property type="entry name" value="GABA PERMEASE"/>
    <property type="match status" value="1"/>
</dbReference>
<comment type="subcellular location">
    <subcellularLocation>
        <location evidence="1">Cell membrane</location>
        <topology evidence="1">Multi-pass membrane protein</topology>
    </subcellularLocation>
</comment>
<dbReference type="GO" id="GO:0055085">
    <property type="term" value="P:transmembrane transport"/>
    <property type="evidence" value="ECO:0007669"/>
    <property type="project" value="InterPro"/>
</dbReference>
<feature type="transmembrane region" description="Helical" evidence="8">
    <location>
        <begin position="199"/>
        <end position="220"/>
    </location>
</feature>
<evidence type="ECO:0000256" key="4">
    <source>
        <dbReference type="ARBA" id="ARBA00022692"/>
    </source>
</evidence>
<dbReference type="PANTHER" id="PTHR43495:SF2">
    <property type="entry name" value="D-SERINE_D-ALANINE_GLYCINE TRANSPORTER"/>
    <property type="match status" value="1"/>
</dbReference>
<dbReference type="PATRIC" id="fig|176280.10.peg.2079"/>
<dbReference type="AlphaFoldDB" id="A0A0H2VIC2"/>
<evidence type="ECO:0000256" key="3">
    <source>
        <dbReference type="ARBA" id="ARBA00022475"/>
    </source>
</evidence>
<evidence type="ECO:0000256" key="7">
    <source>
        <dbReference type="ARBA" id="ARBA00023136"/>
    </source>
</evidence>
<dbReference type="PIRSF" id="PIRSF006060">
    <property type="entry name" value="AA_transporter"/>
    <property type="match status" value="1"/>
</dbReference>
<evidence type="ECO:0000256" key="2">
    <source>
        <dbReference type="ARBA" id="ARBA00022448"/>
    </source>
</evidence>
<evidence type="ECO:0000259" key="9">
    <source>
        <dbReference type="Pfam" id="PF00324"/>
    </source>
</evidence>
<feature type="domain" description="Amino acid permease/ SLC12A" evidence="9">
    <location>
        <begin position="13"/>
        <end position="453"/>
    </location>
</feature>
<feature type="transmembrane region" description="Helical" evidence="8">
    <location>
        <begin position="12"/>
        <end position="31"/>
    </location>
</feature>
<sequence>MADKLQRELSNRHIQLIAIGGAIGTGLFLGAGQSIHLAGPSILLTYIIVGFVLFMFMRAMGELLLSNLGFKSFGDIAHHHIGSMAGFMVGWTYWLTWIISGMAEVTAVAKYVSFWYPTIPNWLTAAATILVLVALNLFSAKLFGELEFWLSIIKVLTILALIAVGVVMIVFGMKTSYGPATVTNIWKDGGFFPNGAQGFFMSFQMAIFSFIGIELIGITAGETKDPHKTIPQAINNVPFRILLFYIGSLAVIMSVVPWQQLNPADSPYVKMFGLVGIPFAAGIINFVVLTAAASSCNSGIFANSRTMFGLAGRKQGPAFLHRTNKHGVPHYAILVTCGLLSISVVLNAIFKDATKVFVQITTFSTVLNIMIWTIIMIAYLGYLRHEPKQHKESNYKMWGGKYMAYSILGFFAFIFIILLINSATRYAVLSAPVWFVIMLLMYQKYKKESRKAKIKNEEE</sequence>
<dbReference type="OrthoDB" id="9780162at2"/>
<dbReference type="GO" id="GO:0005886">
    <property type="term" value="C:plasma membrane"/>
    <property type="evidence" value="ECO:0007669"/>
    <property type="project" value="UniProtKB-SubCell"/>
</dbReference>
<evidence type="ECO:0000313" key="11">
    <source>
        <dbReference type="Proteomes" id="UP000001411"/>
    </source>
</evidence>
<gene>
    <name evidence="10" type="ordered locus">SE_2130</name>
</gene>
<feature type="transmembrane region" description="Helical" evidence="8">
    <location>
        <begin position="150"/>
        <end position="171"/>
    </location>
</feature>
<feature type="transmembrane region" description="Helical" evidence="8">
    <location>
        <begin position="241"/>
        <end position="259"/>
    </location>
</feature>
<keyword evidence="5" id="KW-0029">Amino-acid transport</keyword>
<dbReference type="eggNOG" id="COG1113">
    <property type="taxonomic scope" value="Bacteria"/>
</dbReference>
<dbReference type="Proteomes" id="UP000001411">
    <property type="component" value="Chromosome"/>
</dbReference>
<dbReference type="GO" id="GO:0006865">
    <property type="term" value="P:amino acid transport"/>
    <property type="evidence" value="ECO:0007669"/>
    <property type="project" value="UniProtKB-KW"/>
</dbReference>
<proteinExistence type="predicted"/>
<reference evidence="10 11" key="1">
    <citation type="journal article" date="2003" name="Mol. Microbiol.">
        <title>Genome-based analysis of virulence genes in a non-biofilm-forming Staphylococcus epidermidis strain (ATCC 12228).</title>
        <authorList>
            <person name="Zhang Y.Q."/>
            <person name="Ren S.X."/>
            <person name="Li H.L."/>
            <person name="Wang Y.X."/>
            <person name="Fu G."/>
            <person name="Yang J."/>
            <person name="Qin Z.Q."/>
            <person name="Miao Y.G."/>
            <person name="Wang W.Y."/>
            <person name="Chen R.S."/>
            <person name="Shen Y."/>
            <person name="Chen Z."/>
            <person name="Yuan Z.H."/>
            <person name="Zhao G.P."/>
            <person name="Qu D."/>
            <person name="Danchin A."/>
            <person name="Wen Y.M."/>
        </authorList>
    </citation>
    <scope>NUCLEOTIDE SEQUENCE [LARGE SCALE GENOMIC DNA]</scope>
    <source>
        <strain evidence="11">ATCC 12228 / FDA PCI 1200</strain>
    </source>
</reference>
<evidence type="ECO:0000313" key="10">
    <source>
        <dbReference type="EMBL" id="AAO05772.1"/>
    </source>
</evidence>
<keyword evidence="3" id="KW-1003">Cell membrane</keyword>
<evidence type="ECO:0000256" key="6">
    <source>
        <dbReference type="ARBA" id="ARBA00022989"/>
    </source>
</evidence>
<dbReference type="Gene3D" id="1.20.1740.10">
    <property type="entry name" value="Amino acid/polyamine transporter I"/>
    <property type="match status" value="1"/>
</dbReference>
<feature type="transmembrane region" description="Helical" evidence="8">
    <location>
        <begin position="81"/>
        <end position="99"/>
    </location>
</feature>
<feature type="transmembrane region" description="Helical" evidence="8">
    <location>
        <begin position="119"/>
        <end position="138"/>
    </location>
</feature>
<protein>
    <submittedName>
        <fullName evidence="10">D-serine/D-alanine/glycine transporter</fullName>
    </submittedName>
</protein>
<dbReference type="EMBL" id="AE015929">
    <property type="protein sequence ID" value="AAO05772.1"/>
    <property type="molecule type" value="Genomic_DNA"/>
</dbReference>
<feature type="transmembrane region" description="Helical" evidence="8">
    <location>
        <begin position="356"/>
        <end position="382"/>
    </location>
</feature>
<evidence type="ECO:0000256" key="5">
    <source>
        <dbReference type="ARBA" id="ARBA00022970"/>
    </source>
</evidence>
<evidence type="ECO:0000256" key="1">
    <source>
        <dbReference type="ARBA" id="ARBA00004651"/>
    </source>
</evidence>
<name>A0A0H2VIC2_STAES</name>
<keyword evidence="6 8" id="KW-1133">Transmembrane helix</keyword>
<dbReference type="GeneID" id="50017790"/>
<organism evidence="10 11">
    <name type="scientific">Staphylococcus epidermidis (strain ATCC 12228 / FDA PCI 1200)</name>
    <dbReference type="NCBI Taxonomy" id="176280"/>
    <lineage>
        <taxon>Bacteria</taxon>
        <taxon>Bacillati</taxon>
        <taxon>Bacillota</taxon>
        <taxon>Bacilli</taxon>
        <taxon>Bacillales</taxon>
        <taxon>Staphylococcaceae</taxon>
        <taxon>Staphylococcus</taxon>
    </lineage>
</organism>
<feature type="transmembrane region" description="Helical" evidence="8">
    <location>
        <begin position="426"/>
        <end position="445"/>
    </location>
</feature>
<dbReference type="Pfam" id="PF00324">
    <property type="entry name" value="AA_permease"/>
    <property type="match status" value="1"/>
</dbReference>
<keyword evidence="7 8" id="KW-0472">Membrane</keyword>
<accession>A0A0H2VIC2</accession>
<feature type="transmembrane region" description="Helical" evidence="8">
    <location>
        <begin position="331"/>
        <end position="350"/>
    </location>
</feature>
<dbReference type="KEGG" id="sep:SE_2130"/>
<dbReference type="RefSeq" id="WP_001830673.1">
    <property type="nucleotide sequence ID" value="NC_004461.1"/>
</dbReference>
<dbReference type="HOGENOM" id="CLU_007946_9_3_9"/>
<keyword evidence="4 8" id="KW-0812">Transmembrane</keyword>
<feature type="transmembrane region" description="Helical" evidence="8">
    <location>
        <begin position="402"/>
        <end position="420"/>
    </location>
</feature>